<dbReference type="RefSeq" id="WP_009744035.1">
    <property type="nucleotide sequence ID" value="NZ_CP017298.1"/>
</dbReference>
<accession>A0A1D8B352</accession>
<proteinExistence type="predicted"/>
<reference evidence="1 2" key="1">
    <citation type="submission" date="2016-09" db="EMBL/GenBank/DDBJ databases">
        <title>Complete genome sequence of Actinomyces hongkongensis HKU8.</title>
        <authorList>
            <person name="Gao Y.-X."/>
            <person name="Zhou Y.-Y."/>
            <person name="Xie Y."/>
            <person name="Wang M."/>
            <person name="Wang S.-J."/>
            <person name="Shen S.-G."/>
        </authorList>
    </citation>
    <scope>NUCLEOTIDE SEQUENCE [LARGE SCALE GENOMIC DNA]</scope>
    <source>
        <strain evidence="1 2">HKU8</strain>
    </source>
</reference>
<organism evidence="1 2">
    <name type="scientific">Pauljensenia hongkongensis</name>
    <dbReference type="NCBI Taxonomy" id="178339"/>
    <lineage>
        <taxon>Bacteria</taxon>
        <taxon>Bacillati</taxon>
        <taxon>Actinomycetota</taxon>
        <taxon>Actinomycetes</taxon>
        <taxon>Actinomycetales</taxon>
        <taxon>Actinomycetaceae</taxon>
        <taxon>Pauljensenia</taxon>
    </lineage>
</organism>
<dbReference type="AlphaFoldDB" id="A0A1D8B352"/>
<dbReference type="EMBL" id="CP017298">
    <property type="protein sequence ID" value="AOS47549.1"/>
    <property type="molecule type" value="Genomic_DNA"/>
</dbReference>
<gene>
    <name evidence="1" type="ORF">BH719_06575</name>
</gene>
<name>A0A1D8B352_9ACTO</name>
<dbReference type="Proteomes" id="UP000095214">
    <property type="component" value="Chromosome"/>
</dbReference>
<keyword evidence="2" id="KW-1185">Reference proteome</keyword>
<evidence type="ECO:0000313" key="1">
    <source>
        <dbReference type="EMBL" id="AOS47549.1"/>
    </source>
</evidence>
<evidence type="ECO:0000313" key="2">
    <source>
        <dbReference type="Proteomes" id="UP000095214"/>
    </source>
</evidence>
<sequence>MDEILIRQREKTLRQFKAKGQPVHESEEFMDNALQYMDAHMQQASSKVELAFLAAEYSQNQAGRTCIPSVGGTKFRPWNFNLLSVDESVENLHFVAVRAKDWAFAQVSTSDGRNLAQGTPEYLNHIATVDPDFIQLLRENPDLFDGIASGRIRLHNDMCWVDDTGLDSIQYRSQPFVFTPETLAVLRERIHS</sequence>
<dbReference type="OrthoDB" id="3252924at2"/>
<dbReference type="KEGG" id="phon:BH719_06575"/>
<protein>
    <submittedName>
        <fullName evidence="1">Uncharacterized protein</fullName>
    </submittedName>
</protein>